<feature type="region of interest" description="Disordered" evidence="1">
    <location>
        <begin position="188"/>
        <end position="207"/>
    </location>
</feature>
<evidence type="ECO:0000313" key="3">
    <source>
        <dbReference type="Proteomes" id="UP000283841"/>
    </source>
</evidence>
<dbReference type="AlphaFoldDB" id="A0A443I582"/>
<reference evidence="2 3" key="1">
    <citation type="journal article" date="2018" name="Front. Microbiol.">
        <title>Genomic and genetic insights into a cosmopolitan fungus, Paecilomyces variotii (Eurotiales).</title>
        <authorList>
            <person name="Urquhart A.S."/>
            <person name="Mondo S.J."/>
            <person name="Makela M.R."/>
            <person name="Hane J.K."/>
            <person name="Wiebenga A."/>
            <person name="He G."/>
            <person name="Mihaltcheva S."/>
            <person name="Pangilinan J."/>
            <person name="Lipzen A."/>
            <person name="Barry K."/>
            <person name="de Vries R.P."/>
            <person name="Grigoriev I.V."/>
            <person name="Idnurm A."/>
        </authorList>
    </citation>
    <scope>NUCLEOTIDE SEQUENCE [LARGE SCALE GENOMIC DNA]</scope>
    <source>
        <strain evidence="2 3">CBS 101075</strain>
    </source>
</reference>
<sequence>MADFLFPAFEQRIRSHRRLLYPAFLTDLVRGASDAIEALELFRGLLLGTNNGPQSVGFMAFDAHGGDTACHLRAGMLLEVFSVHRQLILDQTVGTPRIPLWINKYIQSLEETRERAKKLCAALTYDRVHPTRLGLGAKEDTSEHILGVLGWTEPFFPRNREGLYGSIEPSGESQKGVPFITVLNNGNLTPASLESPESPENPDLEDPGLLSNQLSCLNLAGLPLELDHTKQNWLHGAGRHGPLHSAYEWNIGVPPSSPPRSPSSGATPSIDDFESDVSPLQTRWDLLDGRLVVRFIVFSYILSKYKTFFCSRDVVGARLYPEGAVSRGYELMEQSWNFKNVEYKKAKLERMALELRALQMWLSDFSCAWLQSLSVRYSPSSNMARLLLGTVQKSAKGLTAAACYPGYILLRNELAREEQTFVMIDRHFCPHGIHFNVFLADLHHTGNKEDQETRCDTRLEPVDWKVRQVTLDDLYSLPNQSRPHPVVMGNSIQGASADYIARLSSHYTSDPVRTSLHEDSSCEENAAHIEEFLAADHDRLSLSFFAAHKSYAFPLANAQDEVEFVGSRMDEEWPGLRERWLASREEISTLGGGDQGLHLFGWQHMFVDTKERLAHKLDVWIKNGELMPLSADVTARK</sequence>
<organism evidence="2 3">
    <name type="scientific">Byssochlamys spectabilis</name>
    <name type="common">Paecilomyces variotii</name>
    <dbReference type="NCBI Taxonomy" id="264951"/>
    <lineage>
        <taxon>Eukaryota</taxon>
        <taxon>Fungi</taxon>
        <taxon>Dikarya</taxon>
        <taxon>Ascomycota</taxon>
        <taxon>Pezizomycotina</taxon>
        <taxon>Eurotiomycetes</taxon>
        <taxon>Eurotiomycetidae</taxon>
        <taxon>Eurotiales</taxon>
        <taxon>Thermoascaceae</taxon>
        <taxon>Paecilomyces</taxon>
    </lineage>
</organism>
<evidence type="ECO:0000313" key="2">
    <source>
        <dbReference type="EMBL" id="RWQ99249.1"/>
    </source>
</evidence>
<dbReference type="VEuPathDB" id="FungiDB:C8Q69DRAFT_17241"/>
<gene>
    <name evidence="2" type="ORF">C8Q69DRAFT_17241</name>
</gene>
<name>A0A443I582_BYSSP</name>
<protein>
    <submittedName>
        <fullName evidence="2">Uncharacterized protein</fullName>
    </submittedName>
</protein>
<dbReference type="STRING" id="264951.A0A443I582"/>
<dbReference type="GeneID" id="39595054"/>
<dbReference type="EMBL" id="RCNU01000001">
    <property type="protein sequence ID" value="RWQ99249.1"/>
    <property type="molecule type" value="Genomic_DNA"/>
</dbReference>
<accession>A0A443I582</accession>
<keyword evidence="3" id="KW-1185">Reference proteome</keyword>
<proteinExistence type="predicted"/>
<dbReference type="RefSeq" id="XP_028488894.1">
    <property type="nucleotide sequence ID" value="XM_028625777.1"/>
</dbReference>
<dbReference type="Proteomes" id="UP000283841">
    <property type="component" value="Unassembled WGS sequence"/>
</dbReference>
<comment type="caution">
    <text evidence="2">The sequence shown here is derived from an EMBL/GenBank/DDBJ whole genome shotgun (WGS) entry which is preliminary data.</text>
</comment>
<evidence type="ECO:0000256" key="1">
    <source>
        <dbReference type="SAM" id="MobiDB-lite"/>
    </source>
</evidence>
<feature type="region of interest" description="Disordered" evidence="1">
    <location>
        <begin position="250"/>
        <end position="272"/>
    </location>
</feature>